<dbReference type="AlphaFoldDB" id="A0A7W7Y6I0"/>
<keyword evidence="2" id="KW-1185">Reference proteome</keyword>
<comment type="caution">
    <text evidence="1">The sequence shown here is derived from an EMBL/GenBank/DDBJ whole genome shotgun (WGS) entry which is preliminary data.</text>
</comment>
<dbReference type="SUPFAM" id="SSF54001">
    <property type="entry name" value="Cysteine proteinases"/>
    <property type="match status" value="1"/>
</dbReference>
<organism evidence="1 2">
    <name type="scientific">Prosthecobacter vanneervenii</name>
    <dbReference type="NCBI Taxonomy" id="48466"/>
    <lineage>
        <taxon>Bacteria</taxon>
        <taxon>Pseudomonadati</taxon>
        <taxon>Verrucomicrobiota</taxon>
        <taxon>Verrucomicrobiia</taxon>
        <taxon>Verrucomicrobiales</taxon>
        <taxon>Verrucomicrobiaceae</taxon>
        <taxon>Prosthecobacter</taxon>
    </lineage>
</organism>
<dbReference type="EMBL" id="JACHIG010000001">
    <property type="protein sequence ID" value="MBB5030511.1"/>
    <property type="molecule type" value="Genomic_DNA"/>
</dbReference>
<protein>
    <recommendedName>
        <fullName evidence="3">Transglutaminase-like domain-containing protein</fullName>
    </recommendedName>
</protein>
<sequence>MSRRLLIWLFAFTVLMAGGGFAVKEGWLNGWEMRLKEMMSSPGSRYSVAKFRLDLVDQFNYSRMAAKIPTLRVDPEMEAWLETEFPKIDTTDLNKVTAQVQEGMPRYYRVAVCAASSPSLRELLQRFHDYSQRAQPEMTHMAVVLRPRASGLMNEALLVLGQRLRDFSPEALSQSKDDEPFYSSCVHCKQPHFMKLSRAQRSMALECPKCHRKYAVIAADSTGKFHYVNEFLTGYSPPAVFAKNQSRVQQLFTIWSAVHSNCRYTNDPGAKPGSSYAKNEQTDCWQFADETQRLQRGDCEDSSIFLADWLMSRGFQVRVALGRYGDLGGHAWCVVKLEDREYLLESTESRPDPNDPPLASRVGSRYVPEVLFDRFAIYVPTSTGRSWKGDYWSANAWTRIEPRAELGADPILARAPVGTALRMGTQNLLEGSAAEGSHVSRMAFASPTSATLLNLGAIPTGAKDWRQSMVPLRAP</sequence>
<dbReference type="RefSeq" id="WP_184337275.1">
    <property type="nucleotide sequence ID" value="NZ_JACHIG010000001.1"/>
</dbReference>
<evidence type="ECO:0000313" key="2">
    <source>
        <dbReference type="Proteomes" id="UP000590740"/>
    </source>
</evidence>
<evidence type="ECO:0008006" key="3">
    <source>
        <dbReference type="Google" id="ProtNLM"/>
    </source>
</evidence>
<dbReference type="Proteomes" id="UP000590740">
    <property type="component" value="Unassembled WGS sequence"/>
</dbReference>
<evidence type="ECO:0000313" key="1">
    <source>
        <dbReference type="EMBL" id="MBB5030511.1"/>
    </source>
</evidence>
<name>A0A7W7Y6I0_9BACT</name>
<dbReference type="InterPro" id="IPR038765">
    <property type="entry name" value="Papain-like_cys_pep_sf"/>
</dbReference>
<dbReference type="Gene3D" id="3.10.620.30">
    <property type="match status" value="1"/>
</dbReference>
<gene>
    <name evidence="1" type="ORF">HNQ65_000065</name>
</gene>
<accession>A0A7W7Y6I0</accession>
<reference evidence="1 2" key="1">
    <citation type="submission" date="2020-08" db="EMBL/GenBank/DDBJ databases">
        <title>Genomic Encyclopedia of Type Strains, Phase IV (KMG-IV): sequencing the most valuable type-strain genomes for metagenomic binning, comparative biology and taxonomic classification.</title>
        <authorList>
            <person name="Goeker M."/>
        </authorList>
    </citation>
    <scope>NUCLEOTIDE SEQUENCE [LARGE SCALE GENOMIC DNA]</scope>
    <source>
        <strain evidence="1 2">DSM 12252</strain>
    </source>
</reference>
<proteinExistence type="predicted"/>